<comment type="function">
    <text evidence="10">Interacts with outer membrane receptor proteins that carry out high-affinity binding and energy dependent uptake into the periplasmic space of specific substrates. It could act to transduce energy from the cytoplasmic membrane to specific energy-requiring processes in the outer membrane, resulting in the release into the periplasm of ligands bound by these outer membrane proteins.</text>
</comment>
<evidence type="ECO:0000256" key="2">
    <source>
        <dbReference type="ARBA" id="ARBA00006555"/>
    </source>
</evidence>
<dbReference type="GO" id="GO:0055085">
    <property type="term" value="P:transmembrane transport"/>
    <property type="evidence" value="ECO:0007669"/>
    <property type="project" value="InterPro"/>
</dbReference>
<name>A0A094IW59_9GAMM</name>
<keyword evidence="14" id="KW-1185">Reference proteome</keyword>
<dbReference type="OrthoDB" id="1628901at2"/>
<dbReference type="eggNOG" id="COG0810">
    <property type="taxonomic scope" value="Bacteria"/>
</dbReference>
<keyword evidence="9" id="KW-0472">Membrane</keyword>
<dbReference type="GO" id="GO:0031992">
    <property type="term" value="F:energy transducer activity"/>
    <property type="evidence" value="ECO:0007669"/>
    <property type="project" value="InterPro"/>
</dbReference>
<dbReference type="InterPro" id="IPR006260">
    <property type="entry name" value="TonB/TolA_C"/>
</dbReference>
<dbReference type="Pfam" id="PF03544">
    <property type="entry name" value="TonB_C"/>
    <property type="match status" value="1"/>
</dbReference>
<reference evidence="13 14" key="1">
    <citation type="submission" date="2014-06" db="EMBL/GenBank/DDBJ databases">
        <title>The draft genome sequence of Idiomarina salinarum ISL-52.</title>
        <authorList>
            <person name="Du J."/>
            <person name="Shao Z."/>
        </authorList>
    </citation>
    <scope>NUCLEOTIDE SEQUENCE [LARGE SCALE GENOMIC DNA]</scope>
    <source>
        <strain evidence="13 14">ISL-52</strain>
    </source>
</reference>
<comment type="similarity">
    <text evidence="2 10">Belongs to the TonB family.</text>
</comment>
<dbReference type="AlphaFoldDB" id="A0A094IW59"/>
<evidence type="ECO:0000313" key="14">
    <source>
        <dbReference type="Proteomes" id="UP000054363"/>
    </source>
</evidence>
<evidence type="ECO:0000256" key="1">
    <source>
        <dbReference type="ARBA" id="ARBA00004383"/>
    </source>
</evidence>
<dbReference type="PANTHER" id="PTHR33446">
    <property type="entry name" value="PROTEIN TONB-RELATED"/>
    <property type="match status" value="1"/>
</dbReference>
<feature type="chain" id="PRO_5001904708" description="Protein TonB" evidence="11">
    <location>
        <begin position="23"/>
        <end position="361"/>
    </location>
</feature>
<keyword evidence="7 10" id="KW-0653">Protein transport</keyword>
<dbReference type="InterPro" id="IPR003538">
    <property type="entry name" value="TonB"/>
</dbReference>
<evidence type="ECO:0000256" key="7">
    <source>
        <dbReference type="ARBA" id="ARBA00022927"/>
    </source>
</evidence>
<evidence type="ECO:0000256" key="11">
    <source>
        <dbReference type="SAM" id="SignalP"/>
    </source>
</evidence>
<feature type="signal peptide" evidence="11">
    <location>
        <begin position="1"/>
        <end position="22"/>
    </location>
</feature>
<keyword evidence="10" id="KW-0735">Signal-anchor</keyword>
<dbReference type="PANTHER" id="PTHR33446:SF14">
    <property type="entry name" value="PROTEIN TONB"/>
    <property type="match status" value="1"/>
</dbReference>
<dbReference type="EMBL" id="JPER01000010">
    <property type="protein sequence ID" value="KFZ30089.1"/>
    <property type="molecule type" value="Genomic_DNA"/>
</dbReference>
<dbReference type="Gene3D" id="3.30.1150.10">
    <property type="match status" value="1"/>
</dbReference>
<dbReference type="PRINTS" id="PR01374">
    <property type="entry name" value="TONBPROTEIN"/>
</dbReference>
<keyword evidence="6" id="KW-0812">Transmembrane</keyword>
<proteinExistence type="inferred from homology"/>
<evidence type="ECO:0000256" key="5">
    <source>
        <dbReference type="ARBA" id="ARBA00022519"/>
    </source>
</evidence>
<gene>
    <name evidence="13" type="ORF">IDSA_05735</name>
</gene>
<evidence type="ECO:0000313" key="13">
    <source>
        <dbReference type="EMBL" id="KFZ30089.1"/>
    </source>
</evidence>
<dbReference type="InterPro" id="IPR051045">
    <property type="entry name" value="TonB-dependent_transducer"/>
</dbReference>
<dbReference type="GO" id="GO:0030288">
    <property type="term" value="C:outer membrane-bounded periplasmic space"/>
    <property type="evidence" value="ECO:0007669"/>
    <property type="project" value="InterPro"/>
</dbReference>
<dbReference type="GO" id="GO:0015891">
    <property type="term" value="P:siderophore transport"/>
    <property type="evidence" value="ECO:0007669"/>
    <property type="project" value="InterPro"/>
</dbReference>
<keyword evidence="4 10" id="KW-1003">Cell membrane</keyword>
<dbReference type="RefSeq" id="WP_034777202.1">
    <property type="nucleotide sequence ID" value="NZ_JPER01000010.1"/>
</dbReference>
<evidence type="ECO:0000256" key="6">
    <source>
        <dbReference type="ARBA" id="ARBA00022692"/>
    </source>
</evidence>
<keyword evidence="5 10" id="KW-0997">Cell inner membrane</keyword>
<evidence type="ECO:0000259" key="12">
    <source>
        <dbReference type="PROSITE" id="PS52015"/>
    </source>
</evidence>
<dbReference type="SUPFAM" id="SSF74653">
    <property type="entry name" value="TolA/TonB C-terminal domain"/>
    <property type="match status" value="1"/>
</dbReference>
<keyword evidence="11" id="KW-0732">Signal</keyword>
<sequence>MAKLSKAVLATALLLAIIPAIADEQAKSVFEQDYTAYQQALDANLSDRELAALAEQAYLSGIEYFGADDISTAILKINYLTLLNNDAVRSERSQQLAGEILAVSRKEYGQNAPELIDALLVALSTHNLEATKDYYEELVTIADAHIEQQPEHMLRAKIEAAAHLLRIGSPVSRDLVRFADTAEERFGAEHELALLANFHAGRYLEARKEQNEAIKRFKKVAAADESKLPSALVTAKYMSHARLVYFLEQQGKSDEATAHCLAIAKMGYGIQDEREPTPLYRVNPRYPRLLVQRRVEGEIKVSYDIDELGFVQNAQVLESSNSGFTKTGLEALEQWRFAPRVVDGEPVATTGRTVKLQFQIK</sequence>
<comment type="caution">
    <text evidence="13">The sequence shown here is derived from an EMBL/GenBank/DDBJ whole genome shotgun (WGS) entry which is preliminary data.</text>
</comment>
<evidence type="ECO:0000256" key="9">
    <source>
        <dbReference type="ARBA" id="ARBA00023136"/>
    </source>
</evidence>
<dbReference type="NCBIfam" id="TIGR01352">
    <property type="entry name" value="tonB_Cterm"/>
    <property type="match status" value="1"/>
</dbReference>
<evidence type="ECO:0000256" key="3">
    <source>
        <dbReference type="ARBA" id="ARBA00022448"/>
    </source>
</evidence>
<protein>
    <recommendedName>
        <fullName evidence="10">Protein TonB</fullName>
    </recommendedName>
</protein>
<keyword evidence="3 10" id="KW-0813">Transport</keyword>
<dbReference type="Proteomes" id="UP000054363">
    <property type="component" value="Unassembled WGS sequence"/>
</dbReference>
<accession>A0A094IW59</accession>
<dbReference type="PROSITE" id="PS52015">
    <property type="entry name" value="TONB_CTD"/>
    <property type="match status" value="1"/>
</dbReference>
<keyword evidence="8" id="KW-1133">Transmembrane helix</keyword>
<comment type="subcellular location">
    <subcellularLocation>
        <location evidence="1 10">Cell inner membrane</location>
        <topology evidence="1 10">Single-pass membrane protein</topology>
        <orientation evidence="1 10">Periplasmic side</orientation>
    </subcellularLocation>
</comment>
<feature type="domain" description="TonB C-terminal" evidence="12">
    <location>
        <begin position="271"/>
        <end position="361"/>
    </location>
</feature>
<dbReference type="STRING" id="435908.IDSA_05735"/>
<evidence type="ECO:0000256" key="10">
    <source>
        <dbReference type="RuleBase" id="RU362123"/>
    </source>
</evidence>
<evidence type="ECO:0000256" key="8">
    <source>
        <dbReference type="ARBA" id="ARBA00022989"/>
    </source>
</evidence>
<dbReference type="InterPro" id="IPR037682">
    <property type="entry name" value="TonB_C"/>
</dbReference>
<dbReference type="GO" id="GO:0005886">
    <property type="term" value="C:plasma membrane"/>
    <property type="evidence" value="ECO:0007669"/>
    <property type="project" value="UniProtKB-SubCell"/>
</dbReference>
<organism evidence="13 14">
    <name type="scientific">Pseudidiomarina salinarum</name>
    <dbReference type="NCBI Taxonomy" id="435908"/>
    <lineage>
        <taxon>Bacteria</taxon>
        <taxon>Pseudomonadati</taxon>
        <taxon>Pseudomonadota</taxon>
        <taxon>Gammaproteobacteria</taxon>
        <taxon>Alteromonadales</taxon>
        <taxon>Idiomarinaceae</taxon>
        <taxon>Pseudidiomarina</taxon>
    </lineage>
</organism>
<dbReference type="GO" id="GO:0015031">
    <property type="term" value="P:protein transport"/>
    <property type="evidence" value="ECO:0007669"/>
    <property type="project" value="UniProtKB-UniRule"/>
</dbReference>
<evidence type="ECO:0000256" key="4">
    <source>
        <dbReference type="ARBA" id="ARBA00022475"/>
    </source>
</evidence>